<name>A0A3A9YMI3_9ACTN</name>
<dbReference type="Gene3D" id="1.10.1660.10">
    <property type="match status" value="1"/>
</dbReference>
<dbReference type="EMBL" id="RAZT01000001">
    <property type="protein sequence ID" value="RKN36414.1"/>
    <property type="molecule type" value="Genomic_DNA"/>
</dbReference>
<feature type="domain" description="HTH merR-type" evidence="5">
    <location>
        <begin position="1"/>
        <end position="68"/>
    </location>
</feature>
<dbReference type="PRINTS" id="PR00040">
    <property type="entry name" value="HTHMERR"/>
</dbReference>
<dbReference type="SMART" id="SM00422">
    <property type="entry name" value="HTH_MERR"/>
    <property type="match status" value="1"/>
</dbReference>
<organism evidence="6 7">
    <name type="scientific">Micromonospora musae</name>
    <dbReference type="NCBI Taxonomy" id="1894970"/>
    <lineage>
        <taxon>Bacteria</taxon>
        <taxon>Bacillati</taxon>
        <taxon>Actinomycetota</taxon>
        <taxon>Actinomycetes</taxon>
        <taxon>Micromonosporales</taxon>
        <taxon>Micromonosporaceae</taxon>
        <taxon>Micromonospora</taxon>
    </lineage>
</organism>
<dbReference type="Proteomes" id="UP000275865">
    <property type="component" value="Unassembled WGS sequence"/>
</dbReference>
<keyword evidence="4" id="KW-0804">Transcription</keyword>
<dbReference type="PANTHER" id="PTHR30204:SF69">
    <property type="entry name" value="MERR-FAMILY TRANSCRIPTIONAL REGULATOR"/>
    <property type="match status" value="1"/>
</dbReference>
<evidence type="ECO:0000313" key="6">
    <source>
        <dbReference type="EMBL" id="RKN36414.1"/>
    </source>
</evidence>
<comment type="caution">
    <text evidence="6">The sequence shown here is derived from an EMBL/GenBank/DDBJ whole genome shotgun (WGS) entry which is preliminary data.</text>
</comment>
<reference evidence="6 7" key="1">
    <citation type="submission" date="2018-09" db="EMBL/GenBank/DDBJ databases">
        <title>Micromonospora sp. nov. MS1-9, isolated from a root of Musa sp.</title>
        <authorList>
            <person name="Kuncharoen N."/>
            <person name="Kudo T."/>
            <person name="Ohkuma M."/>
            <person name="Yuki M."/>
            <person name="Tanasupawat S."/>
        </authorList>
    </citation>
    <scope>NUCLEOTIDE SEQUENCE [LARGE SCALE GENOMIC DNA]</scope>
    <source>
        <strain evidence="6 7">MS1-9</strain>
    </source>
</reference>
<proteinExistence type="predicted"/>
<dbReference type="RefSeq" id="WP_120687732.1">
    <property type="nucleotide sequence ID" value="NZ_RAZT01000001.1"/>
</dbReference>
<evidence type="ECO:0000256" key="2">
    <source>
        <dbReference type="ARBA" id="ARBA00023015"/>
    </source>
</evidence>
<dbReference type="SUPFAM" id="SSF46955">
    <property type="entry name" value="Putative DNA-binding domain"/>
    <property type="match status" value="1"/>
</dbReference>
<evidence type="ECO:0000259" key="5">
    <source>
        <dbReference type="PROSITE" id="PS50937"/>
    </source>
</evidence>
<gene>
    <name evidence="6" type="ORF">D7044_01845</name>
</gene>
<evidence type="ECO:0000256" key="1">
    <source>
        <dbReference type="ARBA" id="ARBA00022491"/>
    </source>
</evidence>
<dbReference type="InterPro" id="IPR009061">
    <property type="entry name" value="DNA-bd_dom_put_sf"/>
</dbReference>
<dbReference type="PANTHER" id="PTHR30204">
    <property type="entry name" value="REDOX-CYCLING DRUG-SENSING TRANSCRIPTIONAL ACTIVATOR SOXR"/>
    <property type="match status" value="1"/>
</dbReference>
<accession>A0A3A9YMI3</accession>
<dbReference type="GO" id="GO:0003677">
    <property type="term" value="F:DNA binding"/>
    <property type="evidence" value="ECO:0007669"/>
    <property type="project" value="UniProtKB-KW"/>
</dbReference>
<dbReference type="GO" id="GO:0003700">
    <property type="term" value="F:DNA-binding transcription factor activity"/>
    <property type="evidence" value="ECO:0007669"/>
    <property type="project" value="InterPro"/>
</dbReference>
<keyword evidence="3" id="KW-0238">DNA-binding</keyword>
<dbReference type="AlphaFoldDB" id="A0A3A9YMI3"/>
<evidence type="ECO:0000313" key="7">
    <source>
        <dbReference type="Proteomes" id="UP000275865"/>
    </source>
</evidence>
<dbReference type="PROSITE" id="PS50937">
    <property type="entry name" value="HTH_MERR_2"/>
    <property type="match status" value="1"/>
</dbReference>
<sequence length="122" mass="13501">MRIGELARVSGVSTRTLRFYEGLELLQSRRASNGYREYGPEAVVRVRNIRHLLATGLTLDDVAHFRRCLDGDLRTAAPAPAMVALARRRLAVLDERIRVLSAARDNLARGLRDAVGDSTPSC</sequence>
<evidence type="ECO:0000256" key="3">
    <source>
        <dbReference type="ARBA" id="ARBA00023125"/>
    </source>
</evidence>
<keyword evidence="2" id="KW-0805">Transcription regulation</keyword>
<dbReference type="InterPro" id="IPR047057">
    <property type="entry name" value="MerR_fam"/>
</dbReference>
<dbReference type="Pfam" id="PF13411">
    <property type="entry name" value="MerR_1"/>
    <property type="match status" value="1"/>
</dbReference>
<protein>
    <submittedName>
        <fullName evidence="6">MerR family transcriptional regulator</fullName>
    </submittedName>
</protein>
<dbReference type="InterPro" id="IPR000551">
    <property type="entry name" value="MerR-type_HTH_dom"/>
</dbReference>
<keyword evidence="1" id="KW-0678">Repressor</keyword>
<evidence type="ECO:0000256" key="4">
    <source>
        <dbReference type="ARBA" id="ARBA00023163"/>
    </source>
</evidence>